<dbReference type="EMBL" id="NSKC01000002">
    <property type="protein sequence ID" value="PAU84959.1"/>
    <property type="molecule type" value="Genomic_DNA"/>
</dbReference>
<dbReference type="AlphaFoldDB" id="A0A2A2FK47"/>
<dbReference type="OrthoDB" id="384606at2157"/>
<protein>
    <submittedName>
        <fullName evidence="1">Uncharacterized protein</fullName>
    </submittedName>
</protein>
<reference evidence="1 2" key="1">
    <citation type="submission" date="2017-08" db="EMBL/GenBank/DDBJ databases">
        <title>The strain WRN001 was isolated from Binhai saline alkaline soil, Tianjin, China.</title>
        <authorList>
            <person name="Liu D."/>
            <person name="Zhang G."/>
        </authorList>
    </citation>
    <scope>NUCLEOTIDE SEQUENCE [LARGE SCALE GENOMIC DNA]</scope>
    <source>
        <strain evidence="1 2">WN019</strain>
    </source>
</reference>
<keyword evidence="2" id="KW-1185">Reference proteome</keyword>
<proteinExistence type="predicted"/>
<comment type="caution">
    <text evidence="1">The sequence shown here is derived from an EMBL/GenBank/DDBJ whole genome shotgun (WGS) entry which is preliminary data.</text>
</comment>
<gene>
    <name evidence="1" type="ORF">CK500_05505</name>
</gene>
<evidence type="ECO:0000313" key="1">
    <source>
        <dbReference type="EMBL" id="PAU84959.1"/>
    </source>
</evidence>
<evidence type="ECO:0000313" key="2">
    <source>
        <dbReference type="Proteomes" id="UP000218083"/>
    </source>
</evidence>
<organism evidence="1 2">
    <name type="scientific">Halorubrum salipaludis</name>
    <dbReference type="NCBI Taxonomy" id="2032630"/>
    <lineage>
        <taxon>Archaea</taxon>
        <taxon>Methanobacteriati</taxon>
        <taxon>Methanobacteriota</taxon>
        <taxon>Stenosarchaea group</taxon>
        <taxon>Halobacteria</taxon>
        <taxon>Halobacteriales</taxon>
        <taxon>Haloferacaceae</taxon>
        <taxon>Halorubrum</taxon>
    </lineage>
</organism>
<name>A0A2A2FK47_9EURY</name>
<dbReference type="Proteomes" id="UP000218083">
    <property type="component" value="Unassembled WGS sequence"/>
</dbReference>
<accession>A0A2A2FK47</accession>
<sequence>METETTVENHAINRDAHEEVLALVTESDIERVEPCCLDMLTAATVADSLKTHPAGLETEVRIHYAEYGLLRQLPIVEVSRSPHPCDERAVEQFVEAFTTSTAGESIRNAELADMFNRWYRNLTGESIALTWIGRLLSICDIESDRHGLVDRTWVTGVRPE</sequence>
<dbReference type="RefSeq" id="WP_095636229.1">
    <property type="nucleotide sequence ID" value="NZ_NSKC01000002.1"/>
</dbReference>